<dbReference type="AlphaFoldDB" id="A0A7C4CBU0"/>
<dbReference type="InterPro" id="IPR001769">
    <property type="entry name" value="Gingipain"/>
</dbReference>
<evidence type="ECO:0000313" key="4">
    <source>
        <dbReference type="EMBL" id="HGK28513.1"/>
    </source>
</evidence>
<dbReference type="GO" id="GO:0008234">
    <property type="term" value="F:cysteine-type peptidase activity"/>
    <property type="evidence" value="ECO:0007669"/>
    <property type="project" value="InterPro"/>
</dbReference>
<dbReference type="InterPro" id="IPR029030">
    <property type="entry name" value="Caspase-like_dom_sf"/>
</dbReference>
<evidence type="ECO:0000256" key="1">
    <source>
        <dbReference type="ARBA" id="ARBA00022729"/>
    </source>
</evidence>
<sequence>MGATFSAVTATSGWLSSGWSDMLTMLVLLFGLTELNFLLPDSGAACRLVPAARGILPRVEVVSGTDCRVSFGKAMTAAGLEFVPLVVESDCSASVALKLEFPAGIDMPARANAMTRFMVGRAVAQRLDVIPGAGYLIIVPDEFYSNILPLAEWKEKKGFRVWVRKTSETGGQRDEIRAYIQNAYRTWTPVPSYVLLVGAVSKIPAFITAGTPCVTDHHYACVDGDDYLADLFVGRLPAANTSELEAMVAKTVGYESSPAMSEPGWFTRALAVGTSYQEGGTPAVTALMTKRRIREELLASGFTRVDTVFYPPQAVGRGPVDSAVNRGVAFINGRGWGNYSGWGYPQFFINDVYNLNNSWKLPIVTSIYCGTGNYAANPCFGEAWLRAGTPQSPKGAVAFWGSSYTGTSTRWNNCMDYAIYRAILDDSVTTCGPAMYSGKLALLENFPLPGDSFDLRLYFHVYNLLGDPALEMWTATPAGVNVSYRTTHPVGTSAFEVRVRDAGNVPVAGALVGLLSSSTKDARLTDGSGLARFVIATAVAETMRVTVTGHNLLPHLGASVGVSQDVSVGIAASSPDSIAPGVTTDLTVTLRNFGTGQTAGSVRACLRVQDTTTLITDSVKGYGDLGPGQSRSATFKVRASGACTSGTKISLSLEATSGDSSWTSALELVVSGPTLRAFEYTVYDANGVLEPNEEVEFSVRVLNAGKGAAEGMNAVLRSANTAAIQVLDSLAGYGTLAPGETLENQYDRFRVRAAAGVGIGRRFTLSLLMRGTGGWEQEFRFPIMVGQVTTSAPCGPDRYGYYAYDDTDAGYSERPMFDWVEIDPTYGGQGTRLSLRNDTAVVVDLPFTFRFYGRQFSRVSISDNGYVTMGETWLGEQYNWRLPSPTGLGGMVAAFWDDFRTDTAGASGVFVYHDAANHRFVIEWSRCAHMHGFRPPYPGELQTFEVLIYDPQHHSTVSGDGPIVVQYLDVRNDDTLPNNNHNYATVGLQSPDRRFGLEYTFGNMYPAAAAPVVPGRAIRFTTNPPDTFTALAEERQGVNDDCRVLLLSNPARGRARFEVSARGEMRLQVFDVTGRVVRQLALRPGVTTWTWDGRDDEGRQVAAGAFRVVLTVREPGGRILSVGRQFVIVR</sequence>
<accession>A0A7C4CBU0</accession>
<dbReference type="Gene3D" id="3.40.50.1460">
    <property type="match status" value="1"/>
</dbReference>
<dbReference type="Pfam" id="PF01364">
    <property type="entry name" value="Peptidase_C25"/>
    <property type="match status" value="1"/>
</dbReference>
<dbReference type="InterPro" id="IPR029031">
    <property type="entry name" value="Gingipain_N_sf"/>
</dbReference>
<evidence type="ECO:0008006" key="5">
    <source>
        <dbReference type="Google" id="ProtNLM"/>
    </source>
</evidence>
<dbReference type="Gene3D" id="2.60.40.10">
    <property type="entry name" value="Immunoglobulins"/>
    <property type="match status" value="1"/>
</dbReference>
<reference evidence="4" key="1">
    <citation type="journal article" date="2020" name="mSystems">
        <title>Genome- and Community-Level Interaction Insights into Carbon Utilization and Element Cycling Functions of Hydrothermarchaeota in Hydrothermal Sediment.</title>
        <authorList>
            <person name="Zhou Z."/>
            <person name="Liu Y."/>
            <person name="Xu W."/>
            <person name="Pan J."/>
            <person name="Luo Z.H."/>
            <person name="Li M."/>
        </authorList>
    </citation>
    <scope>NUCLEOTIDE SEQUENCE [LARGE SCALE GENOMIC DNA]</scope>
    <source>
        <strain evidence="4">SpSt-488</strain>
    </source>
</reference>
<dbReference type="Gene3D" id="3.40.50.10390">
    <property type="entry name" value="Gingipain r, domain 1"/>
    <property type="match status" value="1"/>
</dbReference>
<feature type="domain" description="Gingipain" evidence="2">
    <location>
        <begin position="135"/>
        <end position="472"/>
    </location>
</feature>
<dbReference type="SUPFAM" id="SSF52129">
    <property type="entry name" value="Caspase-like"/>
    <property type="match status" value="1"/>
</dbReference>
<dbReference type="GO" id="GO:0006508">
    <property type="term" value="P:proteolysis"/>
    <property type="evidence" value="ECO:0007669"/>
    <property type="project" value="InterPro"/>
</dbReference>
<name>A0A7C4CBU0_UNCW3</name>
<evidence type="ECO:0000259" key="2">
    <source>
        <dbReference type="Pfam" id="PF01364"/>
    </source>
</evidence>
<gene>
    <name evidence="4" type="ORF">ENS41_06110</name>
</gene>
<feature type="domain" description="FlgD/Vpr Ig-like" evidence="3">
    <location>
        <begin position="1063"/>
        <end position="1112"/>
    </location>
</feature>
<organism evidence="4">
    <name type="scientific">candidate division WOR-3 bacterium</name>
    <dbReference type="NCBI Taxonomy" id="2052148"/>
    <lineage>
        <taxon>Bacteria</taxon>
        <taxon>Bacteria division WOR-3</taxon>
    </lineage>
</organism>
<evidence type="ECO:0000259" key="3">
    <source>
        <dbReference type="Pfam" id="PF13860"/>
    </source>
</evidence>
<proteinExistence type="predicted"/>
<comment type="caution">
    <text evidence="4">The sequence shown here is derived from an EMBL/GenBank/DDBJ whole genome shotgun (WGS) entry which is preliminary data.</text>
</comment>
<dbReference type="InterPro" id="IPR025965">
    <property type="entry name" value="FlgD/Vpr_Ig-like"/>
</dbReference>
<keyword evidence="1" id="KW-0732">Signal</keyword>
<dbReference type="EMBL" id="DSUT01000128">
    <property type="protein sequence ID" value="HGK28513.1"/>
    <property type="molecule type" value="Genomic_DNA"/>
</dbReference>
<dbReference type="Gene3D" id="2.60.40.4070">
    <property type="match status" value="1"/>
</dbReference>
<dbReference type="Pfam" id="PF13860">
    <property type="entry name" value="FlgD_ig"/>
    <property type="match status" value="1"/>
</dbReference>
<protein>
    <recommendedName>
        <fullName evidence="5">Gingipain domain-containing protein</fullName>
    </recommendedName>
</protein>
<dbReference type="InterPro" id="IPR013783">
    <property type="entry name" value="Ig-like_fold"/>
</dbReference>